<dbReference type="STRING" id="314271.RB2654_20858"/>
<evidence type="ECO:0000259" key="4">
    <source>
        <dbReference type="Pfam" id="PF22422"/>
    </source>
</evidence>
<dbReference type="HOGENOM" id="CLU_015270_1_0_5"/>
<organism evidence="5 6">
    <name type="scientific">Maritimibacter alkaliphilus HTCC2654</name>
    <dbReference type="NCBI Taxonomy" id="314271"/>
    <lineage>
        <taxon>Bacteria</taxon>
        <taxon>Pseudomonadati</taxon>
        <taxon>Pseudomonadota</taxon>
        <taxon>Alphaproteobacteria</taxon>
        <taxon>Rhodobacterales</taxon>
        <taxon>Roseobacteraceae</taxon>
        <taxon>Maritimibacter</taxon>
    </lineage>
</organism>
<keyword evidence="3" id="KW-0326">Glycosidase</keyword>
<dbReference type="SUPFAM" id="SSF48208">
    <property type="entry name" value="Six-hairpin glycosidases"/>
    <property type="match status" value="1"/>
</dbReference>
<dbReference type="GO" id="GO:0009311">
    <property type="term" value="P:oligosaccharide metabolic process"/>
    <property type="evidence" value="ECO:0007669"/>
    <property type="project" value="InterPro"/>
</dbReference>
<comment type="similarity">
    <text evidence="1">Belongs to the glycosyl hydrolase 63 family.</text>
</comment>
<feature type="domain" description="Mannosylglycerate hydrolase MGH1-like glycoside hydrolase" evidence="4">
    <location>
        <begin position="37"/>
        <end position="409"/>
    </location>
</feature>
<dbReference type="PANTHER" id="PTHR10412:SF11">
    <property type="entry name" value="MANNOSYL-OLIGOSACCHARIDE GLUCOSIDASE"/>
    <property type="match status" value="1"/>
</dbReference>
<sequence>MEGADPGMNYDKIDKKARKVLQSNDRGLYTVPTKGLYPYQWNWDSAFAAWGFSVFDAKRAWAELETLFQGQWDTGMVPHIVFHKQSFGYFPGPDVWDINRVPHTSGISQPPIAATMARAVYEADKRYGRIHMELLYGRLVSWHRWWMKNRVENGMVCITHPWESGRDNALDWDAALVGVDTSEVGEYHRSDTDHVDASMRPSKLDYDRYVALLQLSKASDWNERVIADKSPFRVADCGMTFMFLRACRDLLHIAAEFDMGTDEIEGWIFDLKQGVKSHWNEARGHYDSVNVRTGAFTNTLTSASFLNWYAGIRDDRQLKHLHRILDQVQYGIPSLDPDNPHFDELRYWRGPVWGMMNAIIGIGLAETGHTVLAERLRKDTQKLIAEHGFYEYFNPVDGAAAGGGEFTWTAAIWLTWASPHAKGRF</sequence>
<evidence type="ECO:0000256" key="2">
    <source>
        <dbReference type="ARBA" id="ARBA00022801"/>
    </source>
</evidence>
<evidence type="ECO:0000256" key="3">
    <source>
        <dbReference type="ARBA" id="ARBA00023295"/>
    </source>
</evidence>
<evidence type="ECO:0000313" key="6">
    <source>
        <dbReference type="Proteomes" id="UP000002931"/>
    </source>
</evidence>
<evidence type="ECO:0000313" key="5">
    <source>
        <dbReference type="EMBL" id="EAQ15073.1"/>
    </source>
</evidence>
<gene>
    <name evidence="5" type="ORF">RB2654_20858</name>
</gene>
<reference evidence="5 6" key="1">
    <citation type="journal article" date="2010" name="J. Bacteriol.">
        <title>Genome sequences of Pelagibaca bermudensis HTCC2601T and Maritimibacter alkaliphilus HTCC2654T, the type strains of two marine Roseobacter genera.</title>
        <authorList>
            <person name="Thrash J.C."/>
            <person name="Cho J.C."/>
            <person name="Ferriera S."/>
            <person name="Johnson J."/>
            <person name="Vergin K.L."/>
            <person name="Giovannoni S.J."/>
        </authorList>
    </citation>
    <scope>NUCLEOTIDE SEQUENCE [LARGE SCALE GENOMIC DNA]</scope>
    <source>
        <strain evidence="5 6">HTCC2654</strain>
    </source>
</reference>
<evidence type="ECO:0000256" key="1">
    <source>
        <dbReference type="ARBA" id="ARBA00010833"/>
    </source>
</evidence>
<dbReference type="Pfam" id="PF22422">
    <property type="entry name" value="MGH1-like_GH"/>
    <property type="match status" value="1"/>
</dbReference>
<dbReference type="InterPro" id="IPR012341">
    <property type="entry name" value="6hp_glycosidase-like_sf"/>
</dbReference>
<dbReference type="AlphaFoldDB" id="A3VAY2"/>
<keyword evidence="6" id="KW-1185">Reference proteome</keyword>
<name>A3VAY2_9RHOB</name>
<dbReference type="RefSeq" id="WP_008335155.1">
    <property type="nucleotide sequence ID" value="NZ_CH902578.1"/>
</dbReference>
<accession>A3VAY2</accession>
<proteinExistence type="inferred from homology"/>
<dbReference type="Proteomes" id="UP000002931">
    <property type="component" value="Unassembled WGS sequence"/>
</dbReference>
<comment type="caution">
    <text evidence="5">The sequence shown here is derived from an EMBL/GenBank/DDBJ whole genome shotgun (WGS) entry which is preliminary data.</text>
</comment>
<dbReference type="InterPro" id="IPR004888">
    <property type="entry name" value="Glycoside_hydrolase_63"/>
</dbReference>
<dbReference type="eggNOG" id="COG3408">
    <property type="taxonomic scope" value="Bacteria"/>
</dbReference>
<dbReference type="GO" id="GO:0004573">
    <property type="term" value="F:Glc3Man9GlcNAc2 oligosaccharide glucosidase activity"/>
    <property type="evidence" value="ECO:0007669"/>
    <property type="project" value="InterPro"/>
</dbReference>
<dbReference type="EMBL" id="AAMT01000001">
    <property type="protein sequence ID" value="EAQ15073.1"/>
    <property type="molecule type" value="Genomic_DNA"/>
</dbReference>
<dbReference type="Gene3D" id="1.50.10.10">
    <property type="match status" value="1"/>
</dbReference>
<keyword evidence="2" id="KW-0378">Hydrolase</keyword>
<dbReference type="GO" id="GO:0006487">
    <property type="term" value="P:protein N-linked glycosylation"/>
    <property type="evidence" value="ECO:0007669"/>
    <property type="project" value="TreeGrafter"/>
</dbReference>
<dbReference type="InterPro" id="IPR008928">
    <property type="entry name" value="6-hairpin_glycosidase_sf"/>
</dbReference>
<protein>
    <recommendedName>
        <fullName evidence="4">Mannosylglycerate hydrolase MGH1-like glycoside hydrolase domain-containing protein</fullName>
    </recommendedName>
</protein>
<dbReference type="PANTHER" id="PTHR10412">
    <property type="entry name" value="MANNOSYL-OLIGOSACCHARIDE GLUCOSIDASE"/>
    <property type="match status" value="1"/>
</dbReference>
<dbReference type="InterPro" id="IPR054491">
    <property type="entry name" value="MGH1-like_GH"/>
</dbReference>